<dbReference type="Proteomes" id="UP000000390">
    <property type="component" value="Plasmid 1"/>
</dbReference>
<dbReference type="EMBL" id="AOHV01000008">
    <property type="protein sequence ID" value="ELY40924.1"/>
    <property type="molecule type" value="Genomic_DNA"/>
</dbReference>
<keyword evidence="1" id="KW-0614">Plasmid</keyword>
<accession>D8JBY7</accession>
<evidence type="ECO:0000313" key="3">
    <source>
        <dbReference type="Proteomes" id="UP000000390"/>
    </source>
</evidence>
<proteinExistence type="predicted"/>
<dbReference type="EMBL" id="CP002063">
    <property type="protein sequence ID" value="ADJ16790.1"/>
    <property type="molecule type" value="Genomic_DNA"/>
</dbReference>
<sequence length="48" mass="5629">MLFIAVGFFLVFWTPVFLIAGPYLVPFVGPFEFICADFHFNENTHRFI</sequence>
<keyword evidence="4" id="KW-1185">Reference proteome</keyword>
<reference evidence="1 3" key="1">
    <citation type="journal article" date="2010" name="J. Bacteriol.">
        <title>Complete genome sequence of Halalkalicoccus jeotgali B3(T), an extremely halophilic archaeon.</title>
        <authorList>
            <person name="Roh S.W."/>
            <person name="Nam Y.D."/>
            <person name="Nam S.H."/>
            <person name="Choi S.H."/>
            <person name="Park H.S."/>
            <person name="Bae J.W."/>
        </authorList>
    </citation>
    <scope>NUCLEOTIDE SEQUENCE [LARGE SCALE GENOMIC DNA]</scope>
    <source>
        <strain evidence="1">B3</strain>
        <strain evidence="3">DSM 18796 / CECT 7217 / JCM 14584 / KCTC 4019 / B3</strain>
        <plasmid evidence="3">1</plasmid>
    </source>
</reference>
<evidence type="ECO:0000313" key="2">
    <source>
        <dbReference type="EMBL" id="ELY40924.1"/>
    </source>
</evidence>
<gene>
    <name evidence="1" type="ordered locus">HacjB3_17236</name>
    <name evidence="2" type="ORF">C497_02557</name>
</gene>
<geneLocation type="plasmid" evidence="1 3">
    <name>1</name>
</geneLocation>
<name>D8JBY7_HALJB</name>
<dbReference type="HOGENOM" id="CLU_3147862_0_0_2"/>
<reference evidence="2 4" key="2">
    <citation type="journal article" date="2014" name="PLoS Genet.">
        <title>Phylogenetically driven sequencing of extremely halophilic archaea reveals strategies for static and dynamic osmo-response.</title>
        <authorList>
            <person name="Becker E.A."/>
            <person name="Seitzer P.M."/>
            <person name="Tritt A."/>
            <person name="Larsen D."/>
            <person name="Krusor M."/>
            <person name="Yao A.I."/>
            <person name="Wu D."/>
            <person name="Madern D."/>
            <person name="Eisen J.A."/>
            <person name="Darling A.E."/>
            <person name="Facciotti M.T."/>
        </authorList>
    </citation>
    <scope>NUCLEOTIDE SEQUENCE [LARGE SCALE GENOMIC DNA]</scope>
    <source>
        <strain evidence="2">B3</strain>
        <strain evidence="4">DSM 18796 / CECT 7217 / JCM 14584 / KCTC 4019 / B3</strain>
    </source>
</reference>
<evidence type="ECO:0000313" key="4">
    <source>
        <dbReference type="Proteomes" id="UP000011645"/>
    </source>
</evidence>
<evidence type="ECO:0000313" key="1">
    <source>
        <dbReference type="EMBL" id="ADJ16790.1"/>
    </source>
</evidence>
<protein>
    <submittedName>
        <fullName evidence="1">Uncharacterized protein</fullName>
    </submittedName>
</protein>
<dbReference type="Proteomes" id="UP000011645">
    <property type="component" value="Unassembled WGS sequence"/>
</dbReference>
<dbReference type="KEGG" id="hje:HacjB3_17236"/>
<dbReference type="AlphaFoldDB" id="D8JBY7"/>
<organism evidence="1 3">
    <name type="scientific">Halalkalicoccus jeotgali (strain DSM 18796 / CECT 7217 / JCM 14584 / KCTC 4019 / B3)</name>
    <dbReference type="NCBI Taxonomy" id="795797"/>
    <lineage>
        <taxon>Archaea</taxon>
        <taxon>Methanobacteriati</taxon>
        <taxon>Methanobacteriota</taxon>
        <taxon>Stenosarchaea group</taxon>
        <taxon>Halobacteria</taxon>
        <taxon>Halobacteriales</taxon>
        <taxon>Halococcaceae</taxon>
        <taxon>Halalkalicoccus</taxon>
    </lineage>
</organism>